<evidence type="ECO:0000313" key="1">
    <source>
        <dbReference type="EMBL" id="TNC74669.1"/>
    </source>
</evidence>
<name>A0A5C4NQK0_9RHOB</name>
<evidence type="ECO:0000313" key="2">
    <source>
        <dbReference type="Proteomes" id="UP000305709"/>
    </source>
</evidence>
<dbReference type="InterPro" id="IPR009531">
    <property type="entry name" value="DUF1150"/>
</dbReference>
<dbReference type="OrthoDB" id="7205167at2"/>
<reference evidence="1 2" key="1">
    <citation type="submission" date="2019-06" db="EMBL/GenBank/DDBJ databases">
        <authorList>
            <person name="Jiang L."/>
        </authorList>
    </citation>
    <scope>NUCLEOTIDE SEQUENCE [LARGE SCALE GENOMIC DNA]</scope>
    <source>
        <strain evidence="1 2">YIM 48858</strain>
    </source>
</reference>
<comment type="caution">
    <text evidence="1">The sequence shown here is derived from an EMBL/GenBank/DDBJ whole genome shotgun (WGS) entry which is preliminary data.</text>
</comment>
<keyword evidence="2" id="KW-1185">Reference proteome</keyword>
<dbReference type="RefSeq" id="WP_139079663.1">
    <property type="nucleotide sequence ID" value="NZ_VDFV01000001.1"/>
</dbReference>
<dbReference type="Pfam" id="PF06620">
    <property type="entry name" value="DUF1150"/>
    <property type="match status" value="1"/>
</dbReference>
<dbReference type="Proteomes" id="UP000305709">
    <property type="component" value="Unassembled WGS sequence"/>
</dbReference>
<sequence>MNYDAHRPKPDLQALGAHIVYVKPVAVADLPDELREQAGELETIFAVHDADGQQLALVADRNLAYVLARQYDRVPVTVH</sequence>
<gene>
    <name evidence="1" type="ORF">FHG71_00590</name>
</gene>
<organism evidence="1 2">
    <name type="scientific">Rubellimicrobium roseum</name>
    <dbReference type="NCBI Taxonomy" id="687525"/>
    <lineage>
        <taxon>Bacteria</taxon>
        <taxon>Pseudomonadati</taxon>
        <taxon>Pseudomonadota</taxon>
        <taxon>Alphaproteobacteria</taxon>
        <taxon>Rhodobacterales</taxon>
        <taxon>Roseobacteraceae</taxon>
        <taxon>Rubellimicrobium</taxon>
    </lineage>
</organism>
<protein>
    <submittedName>
        <fullName evidence="1">DUF1150 family protein</fullName>
    </submittedName>
</protein>
<accession>A0A5C4NQK0</accession>
<dbReference type="EMBL" id="VDFV01000001">
    <property type="protein sequence ID" value="TNC74669.1"/>
    <property type="molecule type" value="Genomic_DNA"/>
</dbReference>
<proteinExistence type="predicted"/>
<dbReference type="AlphaFoldDB" id="A0A5C4NQK0"/>